<dbReference type="Proteomes" id="UP000268004">
    <property type="component" value="Unassembled WGS sequence"/>
</dbReference>
<proteinExistence type="predicted"/>
<name>A0A3M4Y6M1_9PSED</name>
<evidence type="ECO:0000313" key="1">
    <source>
        <dbReference type="EMBL" id="RMR84116.1"/>
    </source>
</evidence>
<gene>
    <name evidence="1" type="ORF">ALP78_00367</name>
</gene>
<comment type="caution">
    <text evidence="1">The sequence shown here is derived from an EMBL/GenBank/DDBJ whole genome shotgun (WGS) entry which is preliminary data.</text>
</comment>
<evidence type="ECO:0000313" key="2">
    <source>
        <dbReference type="Proteomes" id="UP000268004"/>
    </source>
</evidence>
<accession>A0A3M4Y6M1</accession>
<sequence length="120" mass="13371">MNPTTPDGRYFVVKGQLWRCSNPSLSDDVRQHLVDELMAARRAVKAAKTSEAPAALKVARASVDKAKVALGERGEVWWTDGAEDFNRRKVKNTPYAQWYAEHEASEKQASGESALSRHNT</sequence>
<reference evidence="1 2" key="1">
    <citation type="submission" date="2018-08" db="EMBL/GenBank/DDBJ databases">
        <title>Recombination of ecologically and evolutionarily significant loci maintains genetic cohesion in the Pseudomonas syringae species complex.</title>
        <authorList>
            <person name="Dillon M."/>
            <person name="Thakur S."/>
            <person name="Almeida R.N.D."/>
            <person name="Weir B.S."/>
            <person name="Guttman D.S."/>
        </authorList>
    </citation>
    <scope>NUCLEOTIDE SEQUENCE [LARGE SCALE GENOMIC DNA]</scope>
    <source>
        <strain evidence="1 2">ICMP 4996</strain>
    </source>
</reference>
<dbReference type="AlphaFoldDB" id="A0A3M4Y6M1"/>
<organism evidence="1 2">
    <name type="scientific">Pseudomonas coronafaciens pv. striafaciens</name>
    <dbReference type="NCBI Taxonomy" id="235276"/>
    <lineage>
        <taxon>Bacteria</taxon>
        <taxon>Pseudomonadati</taxon>
        <taxon>Pseudomonadota</taxon>
        <taxon>Gammaproteobacteria</taxon>
        <taxon>Pseudomonadales</taxon>
        <taxon>Pseudomonadaceae</taxon>
        <taxon>Pseudomonas</taxon>
        <taxon>Pseudomonas coronafaciens</taxon>
    </lineage>
</organism>
<dbReference type="EMBL" id="RBSD01000143">
    <property type="protein sequence ID" value="RMR84116.1"/>
    <property type="molecule type" value="Genomic_DNA"/>
</dbReference>
<protein>
    <submittedName>
        <fullName evidence="1">Uncharacterized protein</fullName>
    </submittedName>
</protein>
<dbReference type="RefSeq" id="WP_122336019.1">
    <property type="nucleotide sequence ID" value="NZ_RBSD01000143.1"/>
</dbReference>